<evidence type="ECO:0000256" key="1">
    <source>
        <dbReference type="ARBA" id="ARBA00022729"/>
    </source>
</evidence>
<dbReference type="AlphaFoldDB" id="A0A1I8AA45"/>
<proteinExistence type="predicted"/>
<feature type="chain" id="PRO_5009314436" evidence="5">
    <location>
        <begin position="22"/>
        <end position="226"/>
    </location>
</feature>
<reference evidence="8" key="1">
    <citation type="submission" date="2016-11" db="UniProtKB">
        <authorList>
            <consortium name="WormBaseParasite"/>
        </authorList>
    </citation>
    <scope>IDENTIFICATION</scope>
</reference>
<sequence>MCSRAFLGTAAFLICLLNVQGFNCPADRPSPDSPATCGGLNDMPCEVKDRDAQCVNAPAEAQADPKGEPDSTGFCCYKPFTPPTLALPSTTKALPPLPTLPTLGSSTASTTTKKPATSARPRPTSAPKSNTCVDLGYDCTHKAYLCNNSLYRSLMTIQCPRTCGFCGQVPNDGSSGRSSGGSIRPRSERKGCRDIGYDCPHRAYLCNNKLYHQIMTVQCPMTCGRC</sequence>
<name>A0A1I8AA45_9BILA</name>
<feature type="domain" description="ShKT" evidence="6">
    <location>
        <begin position="132"/>
        <end position="166"/>
    </location>
</feature>
<evidence type="ECO:0000259" key="6">
    <source>
        <dbReference type="PROSITE" id="PS51670"/>
    </source>
</evidence>
<dbReference type="PANTHER" id="PTHR46219:SF5">
    <property type="entry name" value="SHKT DOMAIN-CONTAINING PROTEIN"/>
    <property type="match status" value="1"/>
</dbReference>
<dbReference type="SMART" id="SM00254">
    <property type="entry name" value="ShKT"/>
    <property type="match status" value="2"/>
</dbReference>
<dbReference type="PROSITE" id="PS51670">
    <property type="entry name" value="SHKT"/>
    <property type="match status" value="2"/>
</dbReference>
<keyword evidence="1 5" id="KW-0732">Signal</keyword>
<dbReference type="Pfam" id="PF01549">
    <property type="entry name" value="ShK"/>
    <property type="match status" value="2"/>
</dbReference>
<feature type="disulfide bond" evidence="3">
    <location>
        <begin position="132"/>
        <end position="166"/>
    </location>
</feature>
<dbReference type="PANTHER" id="PTHR46219">
    <property type="entry name" value="PROTEIN CBG11138"/>
    <property type="match status" value="1"/>
</dbReference>
<feature type="region of interest" description="Disordered" evidence="4">
    <location>
        <begin position="87"/>
        <end position="128"/>
    </location>
</feature>
<dbReference type="FunFam" id="1.10.10.1940:FF:000002">
    <property type="entry name" value="PHAryngeal gland Toxin-related"/>
    <property type="match status" value="1"/>
</dbReference>
<comment type="caution">
    <text evidence="3">Lacks conserved residue(s) required for the propagation of feature annotation.</text>
</comment>
<keyword evidence="2 3" id="KW-1015">Disulfide bond</keyword>
<evidence type="ECO:0000313" key="8">
    <source>
        <dbReference type="WBParaSite" id="L893_g3631.t1"/>
    </source>
</evidence>
<organism evidence="7 8">
    <name type="scientific">Steinernema glaseri</name>
    <dbReference type="NCBI Taxonomy" id="37863"/>
    <lineage>
        <taxon>Eukaryota</taxon>
        <taxon>Metazoa</taxon>
        <taxon>Ecdysozoa</taxon>
        <taxon>Nematoda</taxon>
        <taxon>Chromadorea</taxon>
        <taxon>Rhabditida</taxon>
        <taxon>Tylenchina</taxon>
        <taxon>Panagrolaimomorpha</taxon>
        <taxon>Strongyloidoidea</taxon>
        <taxon>Steinernematidae</taxon>
        <taxon>Steinernema</taxon>
    </lineage>
</organism>
<evidence type="ECO:0000256" key="4">
    <source>
        <dbReference type="SAM" id="MobiDB-lite"/>
    </source>
</evidence>
<dbReference type="Gene3D" id="1.10.10.1940">
    <property type="match status" value="2"/>
</dbReference>
<feature type="disulfide bond" evidence="3">
    <location>
        <begin position="192"/>
        <end position="226"/>
    </location>
</feature>
<accession>A0A1I8AA45</accession>
<evidence type="ECO:0000256" key="3">
    <source>
        <dbReference type="PROSITE-ProRule" id="PRU01005"/>
    </source>
</evidence>
<evidence type="ECO:0000313" key="7">
    <source>
        <dbReference type="Proteomes" id="UP000095287"/>
    </source>
</evidence>
<dbReference type="WBParaSite" id="L893_g3631.t1">
    <property type="protein sequence ID" value="L893_g3631.t1"/>
    <property type="gene ID" value="L893_g3631"/>
</dbReference>
<protein>
    <submittedName>
        <fullName evidence="8">ShTK domain protein</fullName>
    </submittedName>
</protein>
<feature type="domain" description="ShKT" evidence="6">
    <location>
        <begin position="192"/>
        <end position="226"/>
    </location>
</feature>
<feature type="compositionally biased region" description="Low complexity" evidence="4">
    <location>
        <begin position="87"/>
        <end position="119"/>
    </location>
</feature>
<dbReference type="InterPro" id="IPR003582">
    <property type="entry name" value="ShKT_dom"/>
</dbReference>
<dbReference type="Proteomes" id="UP000095287">
    <property type="component" value="Unplaced"/>
</dbReference>
<feature type="signal peptide" evidence="5">
    <location>
        <begin position="1"/>
        <end position="21"/>
    </location>
</feature>
<evidence type="ECO:0000256" key="2">
    <source>
        <dbReference type="ARBA" id="ARBA00023157"/>
    </source>
</evidence>
<keyword evidence="7" id="KW-1185">Reference proteome</keyword>
<evidence type="ECO:0000256" key="5">
    <source>
        <dbReference type="SAM" id="SignalP"/>
    </source>
</evidence>